<feature type="domain" description="Era-type G" evidence="10">
    <location>
        <begin position="18"/>
        <end position="185"/>
    </location>
</feature>
<evidence type="ECO:0000256" key="7">
    <source>
        <dbReference type="PROSITE-ProRule" id="PRU01050"/>
    </source>
</evidence>
<evidence type="ECO:0000313" key="12">
    <source>
        <dbReference type="Proteomes" id="UP000051124"/>
    </source>
</evidence>
<dbReference type="GO" id="GO:0003924">
    <property type="term" value="F:GTPase activity"/>
    <property type="evidence" value="ECO:0007669"/>
    <property type="project" value="UniProtKB-UniRule"/>
</dbReference>
<dbReference type="CDD" id="cd04163">
    <property type="entry name" value="Era"/>
    <property type="match status" value="1"/>
</dbReference>
<dbReference type="SUPFAM" id="SSF54814">
    <property type="entry name" value="Prokaryotic type KH domain (KH-domain type II)"/>
    <property type="match status" value="1"/>
</dbReference>
<evidence type="ECO:0000259" key="10">
    <source>
        <dbReference type="PROSITE" id="PS51713"/>
    </source>
</evidence>
<dbReference type="InterPro" id="IPR005225">
    <property type="entry name" value="Small_GTP-bd"/>
</dbReference>
<dbReference type="Proteomes" id="UP000051124">
    <property type="component" value="Unassembled WGS sequence"/>
</dbReference>
<dbReference type="Gene3D" id="3.40.50.300">
    <property type="entry name" value="P-loop containing nucleotide triphosphate hydrolases"/>
    <property type="match status" value="1"/>
</dbReference>
<dbReference type="GO" id="GO:0005829">
    <property type="term" value="C:cytosol"/>
    <property type="evidence" value="ECO:0007669"/>
    <property type="project" value="TreeGrafter"/>
</dbReference>
<evidence type="ECO:0000256" key="6">
    <source>
        <dbReference type="HAMAP-Rule" id="MF_00367"/>
    </source>
</evidence>
<evidence type="ECO:0000256" key="3">
    <source>
        <dbReference type="ARBA" id="ARBA00022741"/>
    </source>
</evidence>
<dbReference type="InterPro" id="IPR006073">
    <property type="entry name" value="GTP-bd"/>
</dbReference>
<dbReference type="PROSITE" id="PS51713">
    <property type="entry name" value="G_ERA"/>
    <property type="match status" value="1"/>
</dbReference>
<feature type="region of interest" description="G2" evidence="7">
    <location>
        <begin position="52"/>
        <end position="56"/>
    </location>
</feature>
<feature type="domain" description="KH type-2" evidence="9">
    <location>
        <begin position="216"/>
        <end position="293"/>
    </location>
</feature>
<dbReference type="GO" id="GO:0005525">
    <property type="term" value="F:GTP binding"/>
    <property type="evidence" value="ECO:0007669"/>
    <property type="project" value="UniProtKB-UniRule"/>
</dbReference>
<keyword evidence="3 6" id="KW-0547">Nucleotide-binding</keyword>
<keyword evidence="6" id="KW-1003">Cell membrane</keyword>
<keyword evidence="6" id="KW-0472">Membrane</keyword>
<dbReference type="NCBIfam" id="TIGR00231">
    <property type="entry name" value="small_GTP"/>
    <property type="match status" value="1"/>
</dbReference>
<dbReference type="GO" id="GO:0005886">
    <property type="term" value="C:plasma membrane"/>
    <property type="evidence" value="ECO:0007669"/>
    <property type="project" value="UniProtKB-SubCell"/>
</dbReference>
<dbReference type="Pfam" id="PF01926">
    <property type="entry name" value="MMR_HSR1"/>
    <property type="match status" value="1"/>
</dbReference>
<keyword evidence="5 6" id="KW-0342">GTP-binding</keyword>
<comment type="caution">
    <text evidence="11">The sequence shown here is derived from an EMBL/GenBank/DDBJ whole genome shotgun (WGS) entry which is preliminary data.</text>
</comment>
<dbReference type="InterPro" id="IPR027417">
    <property type="entry name" value="P-loop_NTPase"/>
</dbReference>
<comment type="caution">
    <text evidence="6">Lacks conserved residue(s) required for the propagation of feature annotation.</text>
</comment>
<reference evidence="11 12" key="1">
    <citation type="journal article" date="2015" name="Microbiome">
        <title>Genomic resolution of linkages in carbon, nitrogen, and sulfur cycling among widespread estuary sediment bacteria.</title>
        <authorList>
            <person name="Baker B.J."/>
            <person name="Lazar C.S."/>
            <person name="Teske A.P."/>
            <person name="Dick G.J."/>
        </authorList>
    </citation>
    <scope>NUCLEOTIDE SEQUENCE [LARGE SCALE GENOMIC DNA]</scope>
    <source>
        <strain evidence="11">DG_26</strain>
    </source>
</reference>
<accession>A0A0S7WMT0</accession>
<dbReference type="HAMAP" id="MF_00367">
    <property type="entry name" value="GTPase_Era"/>
    <property type="match status" value="1"/>
</dbReference>
<evidence type="ECO:0000256" key="8">
    <source>
        <dbReference type="RuleBase" id="RU003761"/>
    </source>
</evidence>
<keyword evidence="6" id="KW-0690">Ribosome biogenesis</keyword>
<evidence type="ECO:0000256" key="4">
    <source>
        <dbReference type="ARBA" id="ARBA00022884"/>
    </source>
</evidence>
<dbReference type="PANTHER" id="PTHR42698:SF1">
    <property type="entry name" value="GTPASE ERA, MITOCHONDRIAL"/>
    <property type="match status" value="1"/>
</dbReference>
<feature type="binding site" evidence="6">
    <location>
        <begin position="26"/>
        <end position="33"/>
    </location>
    <ligand>
        <name>GTP</name>
        <dbReference type="ChEBI" id="CHEBI:37565"/>
    </ligand>
</feature>
<dbReference type="InterPro" id="IPR009019">
    <property type="entry name" value="KH_sf_prok-type"/>
</dbReference>
<dbReference type="FunFam" id="3.30.300.20:FF:000003">
    <property type="entry name" value="GTPase Era"/>
    <property type="match status" value="1"/>
</dbReference>
<comment type="subcellular location">
    <subcellularLocation>
        <location evidence="6">Cytoplasm</location>
    </subcellularLocation>
    <subcellularLocation>
        <location evidence="6">Cell membrane</location>
        <topology evidence="6">Peripheral membrane protein</topology>
    </subcellularLocation>
</comment>
<dbReference type="NCBIfam" id="TIGR00436">
    <property type="entry name" value="era"/>
    <property type="match status" value="1"/>
</dbReference>
<sequence length="307" mass="34849">MNNKGGLRPPLLLSGKMKAGYCTISGEPNVGKSTLQNRLLGRKLSIVTPKPQTTRHRVSGILTGPEYQIVFLDCPGIIEPHYELQSVMMKRVKQALEDADVLVFVVDATVEPCGREEAIIGTLRDYRKPLLLAINKIDLVKKHTLLPLIDRYQRIHQFQETVPMSALTGDGVGILLDLIIKYLPSGEALYPGEHLSEHPERFFVGEIVREKVFLLYAEEVPYSTAVVVEEFVERSGRKDYIKATIFVERGSQKQILIGRGGLALRKVGEEARKEIEEFLGRPVFLELWVKTRKHWRRTARDVKEFGY</sequence>
<dbReference type="EMBL" id="LIZT01000010">
    <property type="protein sequence ID" value="KPJ50908.1"/>
    <property type="molecule type" value="Genomic_DNA"/>
</dbReference>
<evidence type="ECO:0000256" key="5">
    <source>
        <dbReference type="ARBA" id="ARBA00023134"/>
    </source>
</evidence>
<proteinExistence type="inferred from homology"/>
<name>A0A0S7WMT0_UNCT6</name>
<gene>
    <name evidence="6" type="primary">era</name>
    <name evidence="11" type="ORF">AMJ40_01565</name>
</gene>
<organism evidence="11 12">
    <name type="scientific">candidate division TA06 bacterium DG_26</name>
    <dbReference type="NCBI Taxonomy" id="1703771"/>
    <lineage>
        <taxon>Bacteria</taxon>
        <taxon>Bacteria division TA06</taxon>
    </lineage>
</organism>
<feature type="binding site" evidence="6">
    <location>
        <begin position="135"/>
        <end position="138"/>
    </location>
    <ligand>
        <name>GTP</name>
        <dbReference type="ChEBI" id="CHEBI:37565"/>
    </ligand>
</feature>
<comment type="function">
    <text evidence="6">An essential GTPase that binds both GDP and GTP, with rapid nucleotide exchange. Plays a role in 16S rRNA processing and 30S ribosomal subunit biogenesis and possibly also in cell cycle regulation and energy metabolism.</text>
</comment>
<comment type="similarity">
    <text evidence="1 6 7 8">Belongs to the TRAFAC class TrmE-Era-EngA-EngB-Septin-like GTPase superfamily. Era GTPase family.</text>
</comment>
<evidence type="ECO:0000259" key="9">
    <source>
        <dbReference type="PROSITE" id="PS50823"/>
    </source>
</evidence>
<dbReference type="PATRIC" id="fig|1703771.3.peg.128"/>
<evidence type="ECO:0000256" key="2">
    <source>
        <dbReference type="ARBA" id="ARBA00020484"/>
    </source>
</evidence>
<dbReference type="PROSITE" id="PS50823">
    <property type="entry name" value="KH_TYPE_2"/>
    <property type="match status" value="1"/>
</dbReference>
<dbReference type="GO" id="GO:0070181">
    <property type="term" value="F:small ribosomal subunit rRNA binding"/>
    <property type="evidence" value="ECO:0007669"/>
    <property type="project" value="UniProtKB-UniRule"/>
</dbReference>
<evidence type="ECO:0000313" key="11">
    <source>
        <dbReference type="EMBL" id="KPJ50908.1"/>
    </source>
</evidence>
<dbReference type="InterPro" id="IPR005662">
    <property type="entry name" value="GTPase_Era-like"/>
</dbReference>
<dbReference type="AlphaFoldDB" id="A0A0S7WMT0"/>
<dbReference type="NCBIfam" id="NF000908">
    <property type="entry name" value="PRK00089.1"/>
    <property type="match status" value="1"/>
</dbReference>
<comment type="subunit">
    <text evidence="6">Monomer.</text>
</comment>
<dbReference type="InterPro" id="IPR004044">
    <property type="entry name" value="KH_dom_type_2"/>
</dbReference>
<dbReference type="InterPro" id="IPR015946">
    <property type="entry name" value="KH_dom-like_a/b"/>
</dbReference>
<protein>
    <recommendedName>
        <fullName evidence="2 6">GTPase Era</fullName>
    </recommendedName>
</protein>
<feature type="region of interest" description="G3" evidence="7">
    <location>
        <begin position="73"/>
        <end position="76"/>
    </location>
</feature>
<dbReference type="Pfam" id="PF07650">
    <property type="entry name" value="KH_2"/>
    <property type="match status" value="1"/>
</dbReference>
<dbReference type="InterPro" id="IPR030388">
    <property type="entry name" value="G_ERA_dom"/>
</dbReference>
<feature type="region of interest" description="G5" evidence="7">
    <location>
        <begin position="164"/>
        <end position="166"/>
    </location>
</feature>
<keyword evidence="6" id="KW-0963">Cytoplasm</keyword>
<feature type="region of interest" description="G4" evidence="7">
    <location>
        <begin position="135"/>
        <end position="138"/>
    </location>
</feature>
<dbReference type="GO" id="GO:0000028">
    <property type="term" value="P:ribosomal small subunit assembly"/>
    <property type="evidence" value="ECO:0007669"/>
    <property type="project" value="TreeGrafter"/>
</dbReference>
<dbReference type="Gene3D" id="3.30.300.20">
    <property type="match status" value="1"/>
</dbReference>
<keyword evidence="6" id="KW-0699">rRNA-binding</keyword>
<dbReference type="PANTHER" id="PTHR42698">
    <property type="entry name" value="GTPASE ERA"/>
    <property type="match status" value="1"/>
</dbReference>
<dbReference type="SUPFAM" id="SSF52540">
    <property type="entry name" value="P-loop containing nucleoside triphosphate hydrolases"/>
    <property type="match status" value="1"/>
</dbReference>
<keyword evidence="4 6" id="KW-0694">RNA-binding</keyword>
<dbReference type="GO" id="GO:0043024">
    <property type="term" value="F:ribosomal small subunit binding"/>
    <property type="evidence" value="ECO:0007669"/>
    <property type="project" value="TreeGrafter"/>
</dbReference>
<dbReference type="CDD" id="cd22534">
    <property type="entry name" value="KH-II_Era"/>
    <property type="match status" value="1"/>
</dbReference>
<evidence type="ECO:0000256" key="1">
    <source>
        <dbReference type="ARBA" id="ARBA00007921"/>
    </source>
</evidence>
<feature type="region of interest" description="G1" evidence="7">
    <location>
        <begin position="26"/>
        <end position="33"/>
    </location>
</feature>